<dbReference type="AlphaFoldDB" id="A0A250L0P9"/>
<dbReference type="RefSeq" id="WP_119632442.1">
    <property type="nucleotide sequence ID" value="NZ_AP017928.1"/>
</dbReference>
<evidence type="ECO:0000313" key="2">
    <source>
        <dbReference type="EMBL" id="BBA37460.1"/>
    </source>
</evidence>
<accession>A0A250L0P9</accession>
<dbReference type="Pfam" id="PF09623">
    <property type="entry name" value="Cas_NE0113"/>
    <property type="match status" value="1"/>
</dbReference>
<dbReference type="InterPro" id="IPR019092">
    <property type="entry name" value="SSO2081-like_dom"/>
</dbReference>
<reference evidence="2 3" key="1">
    <citation type="submission" date="2016-12" db="EMBL/GenBank/DDBJ databases">
        <title>Genome sequencing of Methylocaldum marinum.</title>
        <authorList>
            <person name="Takeuchi M."/>
            <person name="Kamagata Y."/>
            <person name="Hiraoka S."/>
            <person name="Oshima K."/>
            <person name="Hattori M."/>
            <person name="Iwasaki W."/>
        </authorList>
    </citation>
    <scope>NUCLEOTIDE SEQUENCE [LARGE SCALE GENOMIC DNA]</scope>
    <source>
        <strain evidence="2 3">S8</strain>
    </source>
</reference>
<sequence length="372" mass="41205">MTHSRRILLVITGLTPQVVTETLFALWQDDPESLPTEIHVLSTAEGVERARLMLFSDEPGWFHRLLKDYRLPPIRFGADSLHTLTDGGGHSLTDIRSGADNTAAADGITEWVRRLTEDDDTQLHVSLAGGRKTLGFFAGYALSLYGRPQDRLSHVLVDAPFESHPGFFYPTPYSHVIYASPPDQKPLDTRNAAVTLADIPFVRLRHGLPEALLKGRSSFSATVRAAQTALGPARLDIDLSARTVTAGGIAVPFPPAELAFYAWLARRAQQSLEPIPCPSPSLPDYPNRAYAEDYRREYRAIIGELGDDDRVVDGLRYGMDKNYFERRKSRVNRMLRDALGAGAAAYQIKGFGRRPRTAYGLSLSAHQIGFCD</sequence>
<keyword evidence="3" id="KW-1185">Reference proteome</keyword>
<organism evidence="2 3">
    <name type="scientific">Methylocaldum marinum</name>
    <dbReference type="NCBI Taxonomy" id="1432792"/>
    <lineage>
        <taxon>Bacteria</taxon>
        <taxon>Pseudomonadati</taxon>
        <taxon>Pseudomonadota</taxon>
        <taxon>Gammaproteobacteria</taxon>
        <taxon>Methylococcales</taxon>
        <taxon>Methylococcaceae</taxon>
        <taxon>Methylocaldum</taxon>
    </lineage>
</organism>
<dbReference type="OrthoDB" id="9805822at2"/>
<dbReference type="InterPro" id="IPR013413">
    <property type="entry name" value="CRISPR-assoc_prot_NE0113"/>
</dbReference>
<protein>
    <submittedName>
        <fullName evidence="2">CRISPR-associated protein, NE0113 family</fullName>
    </submittedName>
</protein>
<feature type="domain" description="CRISPR system ring nuclease SSO2081-like" evidence="1">
    <location>
        <begin position="15"/>
        <end position="230"/>
    </location>
</feature>
<dbReference type="NCBIfam" id="TIGR02584">
    <property type="entry name" value="cas_NE0113"/>
    <property type="match status" value="1"/>
</dbReference>
<name>A0A250L0P9_9GAMM</name>
<dbReference type="Proteomes" id="UP000266313">
    <property type="component" value="Chromosome"/>
</dbReference>
<dbReference type="KEGG" id="mmai:sS8_5543"/>
<gene>
    <name evidence="2" type="ORF">sS8_5543</name>
</gene>
<proteinExistence type="predicted"/>
<dbReference type="EMBL" id="AP017928">
    <property type="protein sequence ID" value="BBA37460.1"/>
    <property type="molecule type" value="Genomic_DNA"/>
</dbReference>
<evidence type="ECO:0000259" key="1">
    <source>
        <dbReference type="Pfam" id="PF09623"/>
    </source>
</evidence>
<dbReference type="CDD" id="cd09741">
    <property type="entry name" value="Csx1_III-U"/>
    <property type="match status" value="1"/>
</dbReference>
<evidence type="ECO:0000313" key="3">
    <source>
        <dbReference type="Proteomes" id="UP000266313"/>
    </source>
</evidence>